<keyword evidence="5" id="KW-1185">Reference proteome</keyword>
<evidence type="ECO:0000256" key="3">
    <source>
        <dbReference type="ARBA" id="ARBA00023237"/>
    </source>
</evidence>
<dbReference type="GO" id="GO:0009279">
    <property type="term" value="C:cell outer membrane"/>
    <property type="evidence" value="ECO:0007669"/>
    <property type="project" value="UniProtKB-SubCell"/>
</dbReference>
<organism evidence="4 5">
    <name type="scientific">Algoriphagus boseongensis</name>
    <dbReference type="NCBI Taxonomy" id="1442587"/>
    <lineage>
        <taxon>Bacteria</taxon>
        <taxon>Pseudomonadati</taxon>
        <taxon>Bacteroidota</taxon>
        <taxon>Cytophagia</taxon>
        <taxon>Cytophagales</taxon>
        <taxon>Cyclobacteriaceae</taxon>
        <taxon>Algoriphagus</taxon>
    </lineage>
</organism>
<dbReference type="AlphaFoldDB" id="A0A4R6T7Y6"/>
<dbReference type="InterPro" id="IPR036942">
    <property type="entry name" value="Beta-barrel_TonB_sf"/>
</dbReference>
<gene>
    <name evidence="4" type="ORF">DFQ04_0604</name>
</gene>
<evidence type="ECO:0000313" key="4">
    <source>
        <dbReference type="EMBL" id="TDQ18796.1"/>
    </source>
</evidence>
<evidence type="ECO:0000256" key="2">
    <source>
        <dbReference type="ARBA" id="ARBA00023136"/>
    </source>
</evidence>
<dbReference type="SUPFAM" id="SSF56935">
    <property type="entry name" value="Porins"/>
    <property type="match status" value="1"/>
</dbReference>
<dbReference type="Proteomes" id="UP000294535">
    <property type="component" value="Unassembled WGS sequence"/>
</dbReference>
<keyword evidence="3" id="KW-0998">Cell outer membrane</keyword>
<dbReference type="EMBL" id="SNYF01000005">
    <property type="protein sequence ID" value="TDQ18796.1"/>
    <property type="molecule type" value="Genomic_DNA"/>
</dbReference>
<proteinExistence type="predicted"/>
<evidence type="ECO:0000256" key="1">
    <source>
        <dbReference type="ARBA" id="ARBA00004442"/>
    </source>
</evidence>
<comment type="subcellular location">
    <subcellularLocation>
        <location evidence="1">Cell outer membrane</location>
    </subcellularLocation>
</comment>
<accession>A0A4R6T7Y6</accession>
<evidence type="ECO:0000313" key="5">
    <source>
        <dbReference type="Proteomes" id="UP000294535"/>
    </source>
</evidence>
<comment type="caution">
    <text evidence="4">The sequence shown here is derived from an EMBL/GenBank/DDBJ whole genome shotgun (WGS) entry which is preliminary data.</text>
</comment>
<evidence type="ECO:0008006" key="6">
    <source>
        <dbReference type="Google" id="ProtNLM"/>
    </source>
</evidence>
<keyword evidence="2" id="KW-0472">Membrane</keyword>
<dbReference type="RefSeq" id="WP_133552526.1">
    <property type="nucleotide sequence ID" value="NZ_SNYF01000005.1"/>
</dbReference>
<protein>
    <recommendedName>
        <fullName evidence="6">TonB-dependent receptor</fullName>
    </recommendedName>
</protein>
<dbReference type="Gene3D" id="2.40.170.20">
    <property type="entry name" value="TonB-dependent receptor, beta-barrel domain"/>
    <property type="match status" value="1"/>
</dbReference>
<reference evidence="4 5" key="1">
    <citation type="submission" date="2019-03" db="EMBL/GenBank/DDBJ databases">
        <title>Genomic Encyclopedia of Type Strains, Phase III (KMG-III): the genomes of soil and plant-associated and newly described type strains.</title>
        <authorList>
            <person name="Whitman W."/>
        </authorList>
    </citation>
    <scope>NUCLEOTIDE SEQUENCE [LARGE SCALE GENOMIC DNA]</scope>
    <source>
        <strain evidence="4 5">CECT 8446</strain>
    </source>
</reference>
<dbReference type="OrthoDB" id="1264254at2"/>
<name>A0A4R6T7Y6_9BACT</name>
<sequence length="568" mass="64814">MKRLFLPLIFIGVGLLSKTDLMAQTEKRGEVQDQEFVIRKDRVLTVPAQPRVFERLPVLPQPSGIQDFRYSVTPYFLKIPALTLQPTAVQKDYRQPKLDLYSGYVRAGYGNFDSPLLEARFMSISPDPVSYSVNFKHQGFRKGPAGTYQDISPESHTLFSGDLGYFLSAAEIYGGLNWAQDKYSFYGEDPNFQIPNEADWNDPIVQSNILNNFQIFGGIRDIEKVGPFSYDAQLRFRTFKDSYLAKENEFGVRGEGKFRTDSDWSGKVGVEYFSTSPSNESYEITRSYFGIRPRISYDYEAFRFTAGINVVSEDDSIPGKESDFRIFPVLKASYQFAEEFGFFAEFSGDVNLNTYFGFVQENPFLGPDTRLLNTVNNYKVDGGIEGQFQETFHYRAGIDLSRYNNLHFFVNSMADSARFDIVYDEKTTVVNVNAELGFKFSETYSLGSRLDLFQYSLSTEAEAWHRPVWEFRVNNQIKPFEKLLIQANLNFMGGLKARGINTVEINPPVQEVVNLKTIADIQLKADFKITDRISVFAEGNNLTNGQNMRWLNYPVRGVQLIGGASFKF</sequence>